<feature type="compositionally biased region" description="Basic residues" evidence="1">
    <location>
        <begin position="221"/>
        <end position="244"/>
    </location>
</feature>
<evidence type="ECO:0000256" key="1">
    <source>
        <dbReference type="SAM" id="MobiDB-lite"/>
    </source>
</evidence>
<dbReference type="Proteomes" id="UP000245771">
    <property type="component" value="Unassembled WGS sequence"/>
</dbReference>
<keyword evidence="4" id="KW-1185">Reference proteome</keyword>
<dbReference type="InParanoid" id="A0A316VEZ2"/>
<dbReference type="AlphaFoldDB" id="A0A316VEZ2"/>
<name>A0A316VEZ2_9BASI</name>
<organism evidence="3 4">
    <name type="scientific">Meira miltonrushii</name>
    <dbReference type="NCBI Taxonomy" id="1280837"/>
    <lineage>
        <taxon>Eukaryota</taxon>
        <taxon>Fungi</taxon>
        <taxon>Dikarya</taxon>
        <taxon>Basidiomycota</taxon>
        <taxon>Ustilaginomycotina</taxon>
        <taxon>Exobasidiomycetes</taxon>
        <taxon>Exobasidiales</taxon>
        <taxon>Brachybasidiaceae</taxon>
        <taxon>Meira</taxon>
    </lineage>
</organism>
<evidence type="ECO:0000313" key="4">
    <source>
        <dbReference type="Proteomes" id="UP000245771"/>
    </source>
</evidence>
<feature type="region of interest" description="Disordered" evidence="1">
    <location>
        <begin position="142"/>
        <end position="264"/>
    </location>
</feature>
<proteinExistence type="predicted"/>
<feature type="signal peptide" evidence="2">
    <location>
        <begin position="1"/>
        <end position="18"/>
    </location>
</feature>
<dbReference type="EMBL" id="KZ819603">
    <property type="protein sequence ID" value="PWN35628.1"/>
    <property type="molecule type" value="Genomic_DNA"/>
</dbReference>
<accession>A0A316VEZ2</accession>
<evidence type="ECO:0000313" key="3">
    <source>
        <dbReference type="EMBL" id="PWN35628.1"/>
    </source>
</evidence>
<reference evidence="3 4" key="1">
    <citation type="journal article" date="2018" name="Mol. Biol. Evol.">
        <title>Broad Genomic Sampling Reveals a Smut Pathogenic Ancestry of the Fungal Clade Ustilaginomycotina.</title>
        <authorList>
            <person name="Kijpornyongpan T."/>
            <person name="Mondo S.J."/>
            <person name="Barry K."/>
            <person name="Sandor L."/>
            <person name="Lee J."/>
            <person name="Lipzen A."/>
            <person name="Pangilinan J."/>
            <person name="LaButti K."/>
            <person name="Hainaut M."/>
            <person name="Henrissat B."/>
            <person name="Grigoriev I.V."/>
            <person name="Spatafora J.W."/>
            <person name="Aime M.C."/>
        </authorList>
    </citation>
    <scope>NUCLEOTIDE SEQUENCE [LARGE SCALE GENOMIC DNA]</scope>
    <source>
        <strain evidence="3 4">MCA 3882</strain>
    </source>
</reference>
<feature type="compositionally biased region" description="Basic residues" evidence="1">
    <location>
        <begin position="194"/>
        <end position="214"/>
    </location>
</feature>
<gene>
    <name evidence="3" type="ORF">FA14DRAFT_160692</name>
</gene>
<evidence type="ECO:0000256" key="2">
    <source>
        <dbReference type="SAM" id="SignalP"/>
    </source>
</evidence>
<feature type="compositionally biased region" description="Basic and acidic residues" evidence="1">
    <location>
        <begin position="154"/>
        <end position="171"/>
    </location>
</feature>
<protein>
    <submittedName>
        <fullName evidence="3">Uncharacterized protein</fullName>
    </submittedName>
</protein>
<dbReference type="OrthoDB" id="2547765at2759"/>
<dbReference type="RefSeq" id="XP_025355930.1">
    <property type="nucleotide sequence ID" value="XM_025498785.1"/>
</dbReference>
<sequence>MRFSIFAAFLSLAFLAKASDNPDDPNGSTFYLAKPACNYYRCQVKTHPGAVLPIEWLNPIKGKIDIFFNPDDGQKGLKTYTIAKNIGAHNNKNKCNAEGQHGCGAFDWTVPADVKPGNYSVEIHSLTKKKVYGYSDIVTVTSGKKKRSAPVQEVEEKQPEQHKNEKVPAVHEKKHKNATKPVKHHEHKDATKPDKHHKHKNATEHIKHHHKGKKGKDEHAKHHHKHEHKKHNSTTEKGKKHHKEANKTQTSEHKRKRMVQTALF</sequence>
<keyword evidence="2" id="KW-0732">Signal</keyword>
<dbReference type="GeneID" id="37020566"/>
<feature type="chain" id="PRO_5016436429" evidence="2">
    <location>
        <begin position="19"/>
        <end position="264"/>
    </location>
</feature>
<feature type="compositionally biased region" description="Basic residues" evidence="1">
    <location>
        <begin position="172"/>
        <end position="186"/>
    </location>
</feature>